<dbReference type="InterPro" id="IPR029041">
    <property type="entry name" value="FAD-linked_oxidoreductase-like"/>
</dbReference>
<dbReference type="Gene3D" id="3.20.20.220">
    <property type="match status" value="1"/>
</dbReference>
<dbReference type="SUPFAM" id="SSF51730">
    <property type="entry name" value="FAD-linked oxidoreductase"/>
    <property type="match status" value="1"/>
</dbReference>
<dbReference type="Pfam" id="PF02219">
    <property type="entry name" value="MTHFR"/>
    <property type="match status" value="1"/>
</dbReference>
<dbReference type="PANTHER" id="PTHR45754">
    <property type="entry name" value="METHYLENETETRAHYDROFOLATE REDUCTASE"/>
    <property type="match status" value="1"/>
</dbReference>
<dbReference type="AlphaFoldDB" id="A0A7S4C0C7"/>
<dbReference type="InterPro" id="IPR004621">
    <property type="entry name" value="Fadh2_euk"/>
</dbReference>
<evidence type="ECO:0000256" key="5">
    <source>
        <dbReference type="ARBA" id="ARBA00022827"/>
    </source>
</evidence>
<keyword evidence="4" id="KW-0285">Flavoprotein</keyword>
<evidence type="ECO:0000313" key="7">
    <source>
        <dbReference type="EMBL" id="CAE0783045.1"/>
    </source>
</evidence>
<gene>
    <name evidence="7" type="ORF">PCAR00345_LOCUS35748</name>
</gene>
<reference evidence="7" key="1">
    <citation type="submission" date="2021-01" db="EMBL/GenBank/DDBJ databases">
        <authorList>
            <person name="Corre E."/>
            <person name="Pelletier E."/>
            <person name="Niang G."/>
            <person name="Scheremetjew M."/>
            <person name="Finn R."/>
            <person name="Kale V."/>
            <person name="Holt S."/>
            <person name="Cochrane G."/>
            <person name="Meng A."/>
            <person name="Brown T."/>
            <person name="Cohen L."/>
        </authorList>
    </citation>
    <scope>NUCLEOTIDE SEQUENCE</scope>
    <source>
        <strain evidence="7">CCMP645</strain>
    </source>
</reference>
<dbReference type="InterPro" id="IPR003171">
    <property type="entry name" value="Mehydrof_redctse-like"/>
</dbReference>
<sequence length="350" mass="39200">MATETVTDCRKDLPEVTKGKINDMITEWTSKTSEPFISFEYFPPKTPEGVEKLHKTIEQMAKQQPLFMDFTWGAGGATSELTLELSTECQKRHGVMVNMHLTCTNQEKEKCDAGLSGAKAAGIRNIVALRGDPPKGQEKWEVTEGGFACALDLVKYTKANYGDFFSLQVSGYPEGHPDRINKASDLGRDMSATEKMRAVDVDGEIHVCSDDDFEKELAYLKEKCDAGGDVIITQLFYSMEVFEYFVSKCRAAGITQPILPGIMPLNAYGGFKRMTGFCKTHIPPAMAEKIETLKGDDQKQEFIDFGIEYVATLCEKLVSSKLVPGLHFYALNQSERTYQILRRLKYLKPE</sequence>
<organism evidence="7">
    <name type="scientific">Chrysotila carterae</name>
    <name type="common">Marine alga</name>
    <name type="synonym">Syracosphaera carterae</name>
    <dbReference type="NCBI Taxonomy" id="13221"/>
    <lineage>
        <taxon>Eukaryota</taxon>
        <taxon>Haptista</taxon>
        <taxon>Haptophyta</taxon>
        <taxon>Prymnesiophyceae</taxon>
        <taxon>Isochrysidales</taxon>
        <taxon>Isochrysidaceae</taxon>
        <taxon>Chrysotila</taxon>
    </lineage>
</organism>
<evidence type="ECO:0000256" key="2">
    <source>
        <dbReference type="ARBA" id="ARBA00004777"/>
    </source>
</evidence>
<evidence type="ECO:0008006" key="8">
    <source>
        <dbReference type="Google" id="ProtNLM"/>
    </source>
</evidence>
<evidence type="ECO:0000256" key="1">
    <source>
        <dbReference type="ARBA" id="ARBA00001974"/>
    </source>
</evidence>
<name>A0A7S4C0C7_CHRCT</name>
<keyword evidence="6" id="KW-0560">Oxidoreductase</keyword>
<dbReference type="EMBL" id="HBIZ01056189">
    <property type="protein sequence ID" value="CAE0783045.1"/>
    <property type="molecule type" value="Transcribed_RNA"/>
</dbReference>
<dbReference type="NCBIfam" id="TIGR00677">
    <property type="entry name" value="fadh2_euk"/>
    <property type="match status" value="1"/>
</dbReference>
<dbReference type="GO" id="GO:0035999">
    <property type="term" value="P:tetrahydrofolate interconversion"/>
    <property type="evidence" value="ECO:0007669"/>
    <property type="project" value="UniProtKB-UniPathway"/>
</dbReference>
<comment type="pathway">
    <text evidence="2">One-carbon metabolism; tetrahydrofolate interconversion.</text>
</comment>
<keyword evidence="5" id="KW-0274">FAD</keyword>
<accession>A0A7S4C0C7</accession>
<dbReference type="GO" id="GO:0071949">
    <property type="term" value="F:FAD binding"/>
    <property type="evidence" value="ECO:0007669"/>
    <property type="project" value="TreeGrafter"/>
</dbReference>
<evidence type="ECO:0000256" key="3">
    <source>
        <dbReference type="ARBA" id="ARBA00006743"/>
    </source>
</evidence>
<dbReference type="GO" id="GO:0009086">
    <property type="term" value="P:methionine biosynthetic process"/>
    <property type="evidence" value="ECO:0007669"/>
    <property type="project" value="TreeGrafter"/>
</dbReference>
<comment type="cofactor">
    <cofactor evidence="1">
        <name>FAD</name>
        <dbReference type="ChEBI" id="CHEBI:57692"/>
    </cofactor>
</comment>
<proteinExistence type="inferred from homology"/>
<dbReference type="CDD" id="cd00537">
    <property type="entry name" value="MTHFR"/>
    <property type="match status" value="1"/>
</dbReference>
<dbReference type="PANTHER" id="PTHR45754:SF3">
    <property type="entry name" value="METHYLENETETRAHYDROFOLATE REDUCTASE (NADPH)"/>
    <property type="match status" value="1"/>
</dbReference>
<protein>
    <recommendedName>
        <fullName evidence="8">Methylenetetrahydrofolate reductase (NAD(P)H)</fullName>
    </recommendedName>
</protein>
<evidence type="ECO:0000256" key="4">
    <source>
        <dbReference type="ARBA" id="ARBA00022630"/>
    </source>
</evidence>
<dbReference type="GO" id="GO:0004489">
    <property type="term" value="F:methylenetetrahydrofolate reductase [NAD(P)H] activity"/>
    <property type="evidence" value="ECO:0007669"/>
    <property type="project" value="InterPro"/>
</dbReference>
<dbReference type="UniPathway" id="UPA00193"/>
<comment type="similarity">
    <text evidence="3">Belongs to the methylenetetrahydrofolate reductase family.</text>
</comment>
<evidence type="ECO:0000256" key="6">
    <source>
        <dbReference type="ARBA" id="ARBA00023002"/>
    </source>
</evidence>
<dbReference type="GO" id="GO:0005829">
    <property type="term" value="C:cytosol"/>
    <property type="evidence" value="ECO:0007669"/>
    <property type="project" value="TreeGrafter"/>
</dbReference>